<accession>A0AAJ8M651</accession>
<feature type="compositionally biased region" description="Low complexity" evidence="5">
    <location>
        <begin position="349"/>
        <end position="364"/>
    </location>
</feature>
<proteinExistence type="predicted"/>
<evidence type="ECO:0000256" key="1">
    <source>
        <dbReference type="ARBA" id="ARBA00004141"/>
    </source>
</evidence>
<keyword evidence="2 6" id="KW-0812">Transmembrane</keyword>
<dbReference type="Proteomes" id="UP000092730">
    <property type="component" value="Chromosome 1"/>
</dbReference>
<comment type="subcellular location">
    <subcellularLocation>
        <location evidence="1">Membrane</location>
        <topology evidence="1">Multi-pass membrane protein</topology>
    </subcellularLocation>
</comment>
<reference evidence="8" key="2">
    <citation type="submission" date="2024-02" db="EMBL/GenBank/DDBJ databases">
        <title>Comparative genomics of Cryptococcus and Kwoniella reveals pathogenesis evolution and contrasting modes of karyotype evolution via chromosome fusion or intercentromeric recombination.</title>
        <authorList>
            <person name="Coelho M.A."/>
            <person name="David-Palma M."/>
            <person name="Shea T."/>
            <person name="Bowers K."/>
            <person name="McGinley-Smith S."/>
            <person name="Mohammad A.W."/>
            <person name="Gnirke A."/>
            <person name="Yurkov A.M."/>
            <person name="Nowrousian M."/>
            <person name="Sun S."/>
            <person name="Cuomo C.A."/>
            <person name="Heitman J."/>
        </authorList>
    </citation>
    <scope>NUCLEOTIDE SEQUENCE</scope>
    <source>
        <strain evidence="8">CBS 10118</strain>
    </source>
</reference>
<dbReference type="Pfam" id="PF01284">
    <property type="entry name" value="MARVEL"/>
    <property type="match status" value="1"/>
</dbReference>
<dbReference type="GeneID" id="30208968"/>
<feature type="region of interest" description="Disordered" evidence="5">
    <location>
        <begin position="255"/>
        <end position="325"/>
    </location>
</feature>
<reference evidence="8" key="1">
    <citation type="submission" date="2013-07" db="EMBL/GenBank/DDBJ databases">
        <authorList>
            <consortium name="The Broad Institute Genome Sequencing Platform"/>
            <person name="Cuomo C."/>
            <person name="Litvintseva A."/>
            <person name="Chen Y."/>
            <person name="Heitman J."/>
            <person name="Sun S."/>
            <person name="Springer D."/>
            <person name="Dromer F."/>
            <person name="Young S.K."/>
            <person name="Zeng Q."/>
            <person name="Gargeya S."/>
            <person name="Fitzgerald M."/>
            <person name="Abouelleil A."/>
            <person name="Alvarado L."/>
            <person name="Berlin A.M."/>
            <person name="Chapman S.B."/>
            <person name="Dewar J."/>
            <person name="Goldberg J."/>
            <person name="Griggs A."/>
            <person name="Gujja S."/>
            <person name="Hansen M."/>
            <person name="Howarth C."/>
            <person name="Imamovic A."/>
            <person name="Larimer J."/>
            <person name="McCowan C."/>
            <person name="Murphy C."/>
            <person name="Pearson M."/>
            <person name="Priest M."/>
            <person name="Roberts A."/>
            <person name="Saif S."/>
            <person name="Shea T."/>
            <person name="Sykes S."/>
            <person name="Wortman J."/>
            <person name="Nusbaum C."/>
            <person name="Birren B."/>
        </authorList>
    </citation>
    <scope>NUCLEOTIDE SEQUENCE</scope>
    <source>
        <strain evidence="8">CBS 10118</strain>
    </source>
</reference>
<dbReference type="AlphaFoldDB" id="A0AAJ8M651"/>
<keyword evidence="9" id="KW-1185">Reference proteome</keyword>
<evidence type="ECO:0000256" key="3">
    <source>
        <dbReference type="ARBA" id="ARBA00022989"/>
    </source>
</evidence>
<name>A0AAJ8M651_9TREE</name>
<evidence type="ECO:0000256" key="4">
    <source>
        <dbReference type="ARBA" id="ARBA00023136"/>
    </source>
</evidence>
<feature type="transmembrane region" description="Helical" evidence="6">
    <location>
        <begin position="198"/>
        <end position="218"/>
    </location>
</feature>
<feature type="compositionally biased region" description="Polar residues" evidence="5">
    <location>
        <begin position="261"/>
        <end position="270"/>
    </location>
</feature>
<evidence type="ECO:0000313" key="9">
    <source>
        <dbReference type="Proteomes" id="UP000092730"/>
    </source>
</evidence>
<evidence type="ECO:0000256" key="6">
    <source>
        <dbReference type="SAM" id="Phobius"/>
    </source>
</evidence>
<feature type="region of interest" description="Disordered" evidence="5">
    <location>
        <begin position="340"/>
        <end position="379"/>
    </location>
</feature>
<evidence type="ECO:0000256" key="5">
    <source>
        <dbReference type="SAM" id="MobiDB-lite"/>
    </source>
</evidence>
<feature type="transmembrane region" description="Helical" evidence="6">
    <location>
        <begin position="97"/>
        <end position="120"/>
    </location>
</feature>
<dbReference type="GO" id="GO:0016020">
    <property type="term" value="C:membrane"/>
    <property type="evidence" value="ECO:0007669"/>
    <property type="project" value="UniProtKB-SubCell"/>
</dbReference>
<keyword evidence="3 6" id="KW-1133">Transmembrane helix</keyword>
<evidence type="ECO:0000256" key="2">
    <source>
        <dbReference type="ARBA" id="ARBA00022692"/>
    </source>
</evidence>
<feature type="domain" description="MARVEL" evidence="7">
    <location>
        <begin position="61"/>
        <end position="213"/>
    </location>
</feature>
<feature type="transmembrane region" description="Helical" evidence="6">
    <location>
        <begin position="62"/>
        <end position="85"/>
    </location>
</feature>
<feature type="transmembrane region" description="Helical" evidence="6">
    <location>
        <begin position="140"/>
        <end position="162"/>
    </location>
</feature>
<dbReference type="RefSeq" id="XP_019047949.2">
    <property type="nucleotide sequence ID" value="XM_019191201.2"/>
</dbReference>
<protein>
    <recommendedName>
        <fullName evidence="7">MARVEL domain-containing protein</fullName>
    </recommendedName>
</protein>
<evidence type="ECO:0000313" key="8">
    <source>
        <dbReference type="EMBL" id="WVW79230.1"/>
    </source>
</evidence>
<dbReference type="KEGG" id="kbi:30208968"/>
<gene>
    <name evidence="8" type="ORF">I302_101196</name>
</gene>
<evidence type="ECO:0000259" key="7">
    <source>
        <dbReference type="Pfam" id="PF01284"/>
    </source>
</evidence>
<sequence length="379" mass="41031">MEKLKNVFSSSSSSATAKLSKAFKFDGNHNILRRTNTNGLGGGNPFLDGPVLEEPSLPKSHLIIHVVAIFFTFLAICTTGAVAGFQAKWVGVSGGTGFVLFLLLLSFILSVFLLVVPIVYDRWDRLKRPAQFLNQTRSTFILHAFGTFLMLLSAFIVTISAWTSKGCKNPDDDPNADLGDDFKDGLKDWCTTKKASAIFDWFSFGAWAALLVLTALVFRNERQSNRRREPAFLPPAESNGISYANILSEDDERYADKGEDQTPTTASNGYGHSRPTAAPAAHDGANALSRPSVDAYGAFDGDMPGGAGGQSQRPVLESHGSGQSRTMQLAYTDPYAQIRASLMSPTSSQPGYPAQQQQQPQQLYGNGGLPNPPSYGGYR</sequence>
<keyword evidence="4 6" id="KW-0472">Membrane</keyword>
<organism evidence="8 9">
    <name type="scientific">Kwoniella bestiolae CBS 10118</name>
    <dbReference type="NCBI Taxonomy" id="1296100"/>
    <lineage>
        <taxon>Eukaryota</taxon>
        <taxon>Fungi</taxon>
        <taxon>Dikarya</taxon>
        <taxon>Basidiomycota</taxon>
        <taxon>Agaricomycotina</taxon>
        <taxon>Tremellomycetes</taxon>
        <taxon>Tremellales</taxon>
        <taxon>Cryptococcaceae</taxon>
        <taxon>Kwoniella</taxon>
    </lineage>
</organism>
<dbReference type="EMBL" id="CP144541">
    <property type="protein sequence ID" value="WVW79230.1"/>
    <property type="molecule type" value="Genomic_DNA"/>
</dbReference>
<dbReference type="InterPro" id="IPR008253">
    <property type="entry name" value="Marvel"/>
</dbReference>